<evidence type="ECO:0000256" key="2">
    <source>
        <dbReference type="SAM" id="Phobius"/>
    </source>
</evidence>
<dbReference type="KEGG" id="svp:Pan189_30530"/>
<feature type="transmembrane region" description="Helical" evidence="2">
    <location>
        <begin position="30"/>
        <end position="53"/>
    </location>
</feature>
<evidence type="ECO:0000313" key="4">
    <source>
        <dbReference type="Proteomes" id="UP000317318"/>
    </source>
</evidence>
<evidence type="ECO:0008006" key="5">
    <source>
        <dbReference type="Google" id="ProtNLM"/>
    </source>
</evidence>
<feature type="region of interest" description="Disordered" evidence="1">
    <location>
        <begin position="139"/>
        <end position="216"/>
    </location>
</feature>
<dbReference type="Proteomes" id="UP000317318">
    <property type="component" value="Chromosome"/>
</dbReference>
<dbReference type="AlphaFoldDB" id="A0A517R469"/>
<evidence type="ECO:0000313" key="3">
    <source>
        <dbReference type="EMBL" id="QDT38657.1"/>
    </source>
</evidence>
<keyword evidence="2" id="KW-0812">Transmembrane</keyword>
<name>A0A517R469_9PLAN</name>
<gene>
    <name evidence="3" type="ORF">Pan189_30530</name>
</gene>
<evidence type="ECO:0000256" key="1">
    <source>
        <dbReference type="SAM" id="MobiDB-lite"/>
    </source>
</evidence>
<sequence>MLSGQSRLVVEMTDPLVNEMNLPYRSTPGVLFLCAAAAFVVVLPGCGAVRAVLARHSDRGFESPAADQTFFVDSDIHAEHQPIQTALATSEYAGESALPSFNSDHSTVASFEVVTKTEDAASPAYDWSNWLRRITHSSGSDEAVPKKSIPLPRTDGSSNGIGGLGGGLSSFRSLFSTEDVESSTPPEFTEGNDSNESSSSFIDASSNAESEEFGKF</sequence>
<organism evidence="3 4">
    <name type="scientific">Stratiformator vulcanicus</name>
    <dbReference type="NCBI Taxonomy" id="2527980"/>
    <lineage>
        <taxon>Bacteria</taxon>
        <taxon>Pseudomonadati</taxon>
        <taxon>Planctomycetota</taxon>
        <taxon>Planctomycetia</taxon>
        <taxon>Planctomycetales</taxon>
        <taxon>Planctomycetaceae</taxon>
        <taxon>Stratiformator</taxon>
    </lineage>
</organism>
<feature type="compositionally biased region" description="Low complexity" evidence="1">
    <location>
        <begin position="194"/>
        <end position="208"/>
    </location>
</feature>
<reference evidence="3 4" key="1">
    <citation type="submission" date="2019-02" db="EMBL/GenBank/DDBJ databases">
        <title>Deep-cultivation of Planctomycetes and their phenomic and genomic characterization uncovers novel biology.</title>
        <authorList>
            <person name="Wiegand S."/>
            <person name="Jogler M."/>
            <person name="Boedeker C."/>
            <person name="Pinto D."/>
            <person name="Vollmers J."/>
            <person name="Rivas-Marin E."/>
            <person name="Kohn T."/>
            <person name="Peeters S.H."/>
            <person name="Heuer A."/>
            <person name="Rast P."/>
            <person name="Oberbeckmann S."/>
            <person name="Bunk B."/>
            <person name="Jeske O."/>
            <person name="Meyerdierks A."/>
            <person name="Storesund J.E."/>
            <person name="Kallscheuer N."/>
            <person name="Luecker S."/>
            <person name="Lage O.M."/>
            <person name="Pohl T."/>
            <person name="Merkel B.J."/>
            <person name="Hornburger P."/>
            <person name="Mueller R.-W."/>
            <person name="Bruemmer F."/>
            <person name="Labrenz M."/>
            <person name="Spormann A.M."/>
            <person name="Op den Camp H."/>
            <person name="Overmann J."/>
            <person name="Amann R."/>
            <person name="Jetten M.S.M."/>
            <person name="Mascher T."/>
            <person name="Medema M.H."/>
            <person name="Devos D.P."/>
            <person name="Kaster A.-K."/>
            <person name="Ovreas L."/>
            <person name="Rohde M."/>
            <person name="Galperin M.Y."/>
            <person name="Jogler C."/>
        </authorList>
    </citation>
    <scope>NUCLEOTIDE SEQUENCE [LARGE SCALE GENOMIC DNA]</scope>
    <source>
        <strain evidence="3 4">Pan189</strain>
    </source>
</reference>
<keyword evidence="2" id="KW-1133">Transmembrane helix</keyword>
<accession>A0A517R469</accession>
<protein>
    <recommendedName>
        <fullName evidence="5">Transmembrane protein</fullName>
    </recommendedName>
</protein>
<proteinExistence type="predicted"/>
<keyword evidence="2" id="KW-0472">Membrane</keyword>
<keyword evidence="4" id="KW-1185">Reference proteome</keyword>
<dbReference type="EMBL" id="CP036268">
    <property type="protein sequence ID" value="QDT38657.1"/>
    <property type="molecule type" value="Genomic_DNA"/>
</dbReference>
<feature type="compositionally biased region" description="Gly residues" evidence="1">
    <location>
        <begin position="159"/>
        <end position="168"/>
    </location>
</feature>